<keyword evidence="1" id="KW-0378">Hydrolase</keyword>
<comment type="caution">
    <text evidence="3">The sequence shown here is derived from an EMBL/GenBank/DDBJ whole genome shotgun (WGS) entry which is preliminary data.</text>
</comment>
<reference evidence="3 4" key="1">
    <citation type="journal article" date="2014" name="Nature">
        <title>Sequential evolution of bacterial morphology by co-option of a developmental regulator.</title>
        <authorList>
            <person name="Jiang C."/>
            <person name="Brown P.J."/>
            <person name="Ducret A."/>
            <person name="Brun Y.V."/>
        </authorList>
    </citation>
    <scope>NUCLEOTIDE SEQUENCE [LARGE SCALE GENOMIC DNA]</scope>
    <source>
        <strain evidence="3 4">DSM 16100</strain>
    </source>
</reference>
<evidence type="ECO:0000313" key="4">
    <source>
        <dbReference type="Proteomes" id="UP000017837"/>
    </source>
</evidence>
<gene>
    <name evidence="3" type="ORF">ABENE_18095</name>
</gene>
<dbReference type="eggNOG" id="COG2272">
    <property type="taxonomic scope" value="Bacteria"/>
</dbReference>
<sequence>MAILVASPLGKGLFQRAIAESGNDALPLAPSENAHFDRAAAEAKGMAFAKAAAAHHLSDLRAMSLETLAKQPWSPVPIVDGHVLHEDLTTTYQNHRQNDVPILVGWNAEEGKDLAPEILGTRDFTAANHRDLMARLLGHAPTDALLKTYPGANDAQARAAINQLTNDWWGWRMQYWANLQRRNSHSKSYVYFFAHRPAELPDCGYGCGIGHGAEIQYVFDHLDWEQRPWTAEDRQLATELSDRWVAFAATGDPNRTSLPVWPVFDGSNASIFRIGGDKERPPYERLPDFDLFVP</sequence>
<keyword evidence="4" id="KW-1185">Reference proteome</keyword>
<dbReference type="Pfam" id="PF00135">
    <property type="entry name" value="COesterase"/>
    <property type="match status" value="1"/>
</dbReference>
<evidence type="ECO:0000259" key="2">
    <source>
        <dbReference type="Pfam" id="PF00135"/>
    </source>
</evidence>
<dbReference type="Gene3D" id="3.40.50.1820">
    <property type="entry name" value="alpha/beta hydrolase"/>
    <property type="match status" value="1"/>
</dbReference>
<dbReference type="STRING" id="1121022.GCA_000376105_04322"/>
<dbReference type="InterPro" id="IPR050654">
    <property type="entry name" value="AChE-related_enzymes"/>
</dbReference>
<dbReference type="PATRIC" id="fig|1121022.4.peg.3699"/>
<proteinExistence type="predicted"/>
<name>V4R585_9CAUL</name>
<evidence type="ECO:0000313" key="3">
    <source>
        <dbReference type="EMBL" id="ESQ86618.1"/>
    </source>
</evidence>
<feature type="domain" description="Carboxylesterase type B" evidence="2">
    <location>
        <begin position="2"/>
        <end position="279"/>
    </location>
</feature>
<dbReference type="InterPro" id="IPR002018">
    <property type="entry name" value="CarbesteraseB"/>
</dbReference>
<organism evidence="3 4">
    <name type="scientific">Asticcacaulis benevestitus DSM 16100 = ATCC BAA-896</name>
    <dbReference type="NCBI Taxonomy" id="1121022"/>
    <lineage>
        <taxon>Bacteria</taxon>
        <taxon>Pseudomonadati</taxon>
        <taxon>Pseudomonadota</taxon>
        <taxon>Alphaproteobacteria</taxon>
        <taxon>Caulobacterales</taxon>
        <taxon>Caulobacteraceae</taxon>
        <taxon>Asticcacaulis</taxon>
    </lineage>
</organism>
<dbReference type="AlphaFoldDB" id="V4R585"/>
<evidence type="ECO:0000256" key="1">
    <source>
        <dbReference type="ARBA" id="ARBA00022801"/>
    </source>
</evidence>
<dbReference type="PANTHER" id="PTHR43918:SF4">
    <property type="entry name" value="CARBOXYLIC ESTER HYDROLASE"/>
    <property type="match status" value="1"/>
</dbReference>
<dbReference type="EMBL" id="AWGB01000052">
    <property type="protein sequence ID" value="ESQ86618.1"/>
    <property type="molecule type" value="Genomic_DNA"/>
</dbReference>
<dbReference type="Proteomes" id="UP000017837">
    <property type="component" value="Unassembled WGS sequence"/>
</dbReference>
<dbReference type="GO" id="GO:0052689">
    <property type="term" value="F:carboxylic ester hydrolase activity"/>
    <property type="evidence" value="ECO:0007669"/>
    <property type="project" value="TreeGrafter"/>
</dbReference>
<protein>
    <recommendedName>
        <fullName evidence="2">Carboxylesterase type B domain-containing protein</fullName>
    </recommendedName>
</protein>
<accession>V4R585</accession>
<dbReference type="InterPro" id="IPR029058">
    <property type="entry name" value="AB_hydrolase_fold"/>
</dbReference>
<dbReference type="PANTHER" id="PTHR43918">
    <property type="entry name" value="ACETYLCHOLINESTERASE"/>
    <property type="match status" value="1"/>
</dbReference>
<dbReference type="SUPFAM" id="SSF53474">
    <property type="entry name" value="alpha/beta-Hydrolases"/>
    <property type="match status" value="1"/>
</dbReference>